<dbReference type="Gene3D" id="3.30.1330.80">
    <property type="entry name" value="Hypothetical protein, similar to alpha- acetolactate decarboxylase, domain 2"/>
    <property type="match status" value="1"/>
</dbReference>
<dbReference type="PANTHER" id="PTHR31100:SF63">
    <property type="entry name" value="AT-HOOK MOTIF NUCLEAR-LOCALIZED PROTEIN"/>
    <property type="match status" value="1"/>
</dbReference>
<reference evidence="7 8" key="1">
    <citation type="submission" date="2021-02" db="EMBL/GenBank/DDBJ databases">
        <title>Plant Genome Project.</title>
        <authorList>
            <person name="Zhang R.-G."/>
        </authorList>
    </citation>
    <scope>NUCLEOTIDE SEQUENCE [LARGE SCALE GENOMIC DNA]</scope>
    <source>
        <tissue evidence="7">Leaves</tissue>
    </source>
</reference>
<keyword evidence="8" id="KW-1185">Reference proteome</keyword>
<evidence type="ECO:0000256" key="5">
    <source>
        <dbReference type="SAM" id="MobiDB-lite"/>
    </source>
</evidence>
<organism evidence="7 8">
    <name type="scientific">Xanthoceras sorbifolium</name>
    <dbReference type="NCBI Taxonomy" id="99658"/>
    <lineage>
        <taxon>Eukaryota</taxon>
        <taxon>Viridiplantae</taxon>
        <taxon>Streptophyta</taxon>
        <taxon>Embryophyta</taxon>
        <taxon>Tracheophyta</taxon>
        <taxon>Spermatophyta</taxon>
        <taxon>Magnoliopsida</taxon>
        <taxon>eudicotyledons</taxon>
        <taxon>Gunneridae</taxon>
        <taxon>Pentapetalae</taxon>
        <taxon>rosids</taxon>
        <taxon>malvids</taxon>
        <taxon>Sapindales</taxon>
        <taxon>Sapindaceae</taxon>
        <taxon>Xanthoceroideae</taxon>
        <taxon>Xanthoceras</taxon>
    </lineage>
</organism>
<evidence type="ECO:0000313" key="7">
    <source>
        <dbReference type="EMBL" id="KAH7560735.1"/>
    </source>
</evidence>
<evidence type="ECO:0000256" key="3">
    <source>
        <dbReference type="ARBA" id="ARBA00023163"/>
    </source>
</evidence>
<dbReference type="InterPro" id="IPR014476">
    <property type="entry name" value="AHL15-29"/>
</dbReference>
<comment type="caution">
    <text evidence="7">The sequence shown here is derived from an EMBL/GenBank/DDBJ whole genome shotgun (WGS) entry which is preliminary data.</text>
</comment>
<evidence type="ECO:0000313" key="8">
    <source>
        <dbReference type="Proteomes" id="UP000827721"/>
    </source>
</evidence>
<keyword evidence="2" id="KW-0238">DNA-binding</keyword>
<dbReference type="PROSITE" id="PS51742">
    <property type="entry name" value="PPC"/>
    <property type="match status" value="1"/>
</dbReference>
<feature type="domain" description="PPC" evidence="6">
    <location>
        <begin position="106"/>
        <end position="247"/>
    </location>
</feature>
<dbReference type="SUPFAM" id="SSF117856">
    <property type="entry name" value="AF0104/ALDC/Ptd012-like"/>
    <property type="match status" value="1"/>
</dbReference>
<dbReference type="EMBL" id="JAFEMO010000010">
    <property type="protein sequence ID" value="KAH7560735.1"/>
    <property type="molecule type" value="Genomic_DNA"/>
</dbReference>
<dbReference type="Pfam" id="PF03479">
    <property type="entry name" value="PCC"/>
    <property type="match status" value="1"/>
</dbReference>
<dbReference type="PANTHER" id="PTHR31100">
    <property type="entry name" value="AT-HOOK MOTIF NUCLEAR-LOCALIZED PROTEIN 15"/>
    <property type="match status" value="1"/>
</dbReference>
<dbReference type="CDD" id="cd11378">
    <property type="entry name" value="DUF296"/>
    <property type="match status" value="1"/>
</dbReference>
<evidence type="ECO:0000259" key="6">
    <source>
        <dbReference type="PROSITE" id="PS51742"/>
    </source>
</evidence>
<sequence>MADYSGATISLSQTLHTSDSSDDSSDNSPRSVPTLATPKSGSASASTSSSKLKTTSTSNNNKITAIDYQHPIMQSTAENSTRKPRGRPPGSKNKPKPAIVITRDSDSLMKPVILQISAGADIIDNIISFARRNHAGISVMSATGSVSGVTLRHPAAHVPSMSLHGPFQLISLSGTYLGPSPNNLTSPNTSFGVTLTGAQGHVFGGTVAGKMTAGSQVVVAASTFVNPSIHRLPIGDHHHHHHDNKAEDAVSGGFAGGASDQSCSSVGMPIMPLYGGAGLVANPTPLNCQMPADVMHWAPRPPY</sequence>
<accession>A0ABQ8HI37</accession>
<keyword evidence="1" id="KW-0805">Transcription regulation</keyword>
<feature type="compositionally biased region" description="Low complexity" evidence="5">
    <location>
        <begin position="36"/>
        <end position="65"/>
    </location>
</feature>
<gene>
    <name evidence="7" type="ORF">JRO89_XS10G0086500</name>
</gene>
<dbReference type="InterPro" id="IPR005175">
    <property type="entry name" value="PPC_dom"/>
</dbReference>
<evidence type="ECO:0000256" key="2">
    <source>
        <dbReference type="ARBA" id="ARBA00023125"/>
    </source>
</evidence>
<proteinExistence type="predicted"/>
<evidence type="ECO:0000256" key="4">
    <source>
        <dbReference type="ARBA" id="ARBA00023242"/>
    </source>
</evidence>
<protein>
    <recommendedName>
        <fullName evidence="6">PPC domain-containing protein</fullName>
    </recommendedName>
</protein>
<feature type="region of interest" description="Disordered" evidence="5">
    <location>
        <begin position="1"/>
        <end position="98"/>
    </location>
</feature>
<evidence type="ECO:0000256" key="1">
    <source>
        <dbReference type="ARBA" id="ARBA00023015"/>
    </source>
</evidence>
<keyword evidence="4" id="KW-0539">Nucleus</keyword>
<dbReference type="Proteomes" id="UP000827721">
    <property type="component" value="Unassembled WGS sequence"/>
</dbReference>
<name>A0ABQ8HI37_9ROSI</name>
<feature type="compositionally biased region" description="Polar residues" evidence="5">
    <location>
        <begin position="7"/>
        <end position="17"/>
    </location>
</feature>
<keyword evidence="3" id="KW-0804">Transcription</keyword>